<proteinExistence type="predicted"/>
<name>A0AAD2CIZ8_9STRA</name>
<dbReference type="EMBL" id="CAKOGP040000537">
    <property type="protein sequence ID" value="CAJ1936036.1"/>
    <property type="molecule type" value="Genomic_DNA"/>
</dbReference>
<gene>
    <name evidence="1" type="ORF">CYCCA115_LOCUS5012</name>
</gene>
<dbReference type="EMBL" id="CAKOGP040000537">
    <property type="protein sequence ID" value="CAJ1936038.1"/>
    <property type="molecule type" value="Genomic_DNA"/>
</dbReference>
<dbReference type="Proteomes" id="UP001295423">
    <property type="component" value="Unassembled WGS sequence"/>
</dbReference>
<evidence type="ECO:0000313" key="2">
    <source>
        <dbReference type="Proteomes" id="UP001295423"/>
    </source>
</evidence>
<organism evidence="1 2">
    <name type="scientific">Cylindrotheca closterium</name>
    <dbReference type="NCBI Taxonomy" id="2856"/>
    <lineage>
        <taxon>Eukaryota</taxon>
        <taxon>Sar</taxon>
        <taxon>Stramenopiles</taxon>
        <taxon>Ochrophyta</taxon>
        <taxon>Bacillariophyta</taxon>
        <taxon>Bacillariophyceae</taxon>
        <taxon>Bacillariophycidae</taxon>
        <taxon>Bacillariales</taxon>
        <taxon>Bacillariaceae</taxon>
        <taxon>Cylindrotheca</taxon>
    </lineage>
</organism>
<comment type="caution">
    <text evidence="1">The sequence shown here is derived from an EMBL/GenBank/DDBJ whole genome shotgun (WGS) entry which is preliminary data.</text>
</comment>
<evidence type="ECO:0000313" key="1">
    <source>
        <dbReference type="EMBL" id="CAJ1936038.1"/>
    </source>
</evidence>
<accession>A0AAD2CIZ8</accession>
<dbReference type="AlphaFoldDB" id="A0AAD2CIZ8"/>
<sequence>MVQYDGCSNQEIHTGYRSKRMNAPMYKYATMALDWLLGRQIYLLELELILVPADVLLDSHGAYASMIAPLHKNKVGATMCQSMVLANRDNTNICLVMLPTGSH</sequence>
<protein>
    <submittedName>
        <fullName evidence="1">Uncharacterized protein</fullName>
    </submittedName>
</protein>
<reference evidence="1" key="1">
    <citation type="submission" date="2023-08" db="EMBL/GenBank/DDBJ databases">
        <authorList>
            <person name="Audoor S."/>
            <person name="Bilcke G."/>
        </authorList>
    </citation>
    <scope>NUCLEOTIDE SEQUENCE</scope>
</reference>
<keyword evidence="2" id="KW-1185">Reference proteome</keyword>